<feature type="compositionally biased region" description="Basic residues" evidence="1">
    <location>
        <begin position="287"/>
        <end position="300"/>
    </location>
</feature>
<accession>A0A4Q7UU99</accession>
<reference evidence="2 3" key="1">
    <citation type="submission" date="2019-02" db="EMBL/GenBank/DDBJ databases">
        <title>Sequencing the genomes of 1000 actinobacteria strains.</title>
        <authorList>
            <person name="Klenk H.-P."/>
        </authorList>
    </citation>
    <scope>NUCLEOTIDE SEQUENCE [LARGE SCALE GENOMIC DNA]</scope>
    <source>
        <strain evidence="2 3">DSM 45779</strain>
    </source>
</reference>
<name>A0A4Q7UU99_PSEST</name>
<evidence type="ECO:0000313" key="3">
    <source>
        <dbReference type="Proteomes" id="UP000291591"/>
    </source>
</evidence>
<feature type="compositionally biased region" description="Basic residues" evidence="1">
    <location>
        <begin position="32"/>
        <end position="41"/>
    </location>
</feature>
<feature type="compositionally biased region" description="Basic residues" evidence="1">
    <location>
        <begin position="162"/>
        <end position="181"/>
    </location>
</feature>
<dbReference type="AlphaFoldDB" id="A0A4Q7UU99"/>
<comment type="caution">
    <text evidence="2">The sequence shown here is derived from an EMBL/GenBank/DDBJ whole genome shotgun (WGS) entry which is preliminary data.</text>
</comment>
<gene>
    <name evidence="2" type="ORF">EV383_2387</name>
</gene>
<dbReference type="EMBL" id="SHKL01000001">
    <property type="protein sequence ID" value="RZT85517.1"/>
    <property type="molecule type" value="Genomic_DNA"/>
</dbReference>
<feature type="compositionally biased region" description="Basic and acidic residues" evidence="1">
    <location>
        <begin position="182"/>
        <end position="193"/>
    </location>
</feature>
<evidence type="ECO:0000313" key="2">
    <source>
        <dbReference type="EMBL" id="RZT85517.1"/>
    </source>
</evidence>
<feature type="compositionally biased region" description="Basic residues" evidence="1">
    <location>
        <begin position="313"/>
        <end position="331"/>
    </location>
</feature>
<organism evidence="2 3">
    <name type="scientific">Pseudonocardia sediminis</name>
    <dbReference type="NCBI Taxonomy" id="1397368"/>
    <lineage>
        <taxon>Bacteria</taxon>
        <taxon>Bacillati</taxon>
        <taxon>Actinomycetota</taxon>
        <taxon>Actinomycetes</taxon>
        <taxon>Pseudonocardiales</taxon>
        <taxon>Pseudonocardiaceae</taxon>
        <taxon>Pseudonocardia</taxon>
    </lineage>
</organism>
<proteinExistence type="predicted"/>
<feature type="compositionally biased region" description="Basic residues" evidence="1">
    <location>
        <begin position="412"/>
        <end position="428"/>
    </location>
</feature>
<feature type="compositionally biased region" description="Basic and acidic residues" evidence="1">
    <location>
        <begin position="83"/>
        <end position="93"/>
    </location>
</feature>
<sequence length="463" mass="50241">MPRSAPRARAGHGARAGPDDPRTSCGPDGSHRGHRTLRGRRNPADDGCPRHRGPDRRNGRHHGGRPGRVHGRADPSRSSPRPCRADDHRDAVHGRRSGTGHPGPPANGPPAGDCCPGRHGDGRHGDGRRAGGRHRTPRRGPAPRTRRGAPGGHDPYAERRNPRSGRTRHDGRRPGRPGRLHGHPDGGRSTDGLRHHRCSADPCRGRRTASTNHRRNAPGPATPTVHRGPNPDGGHRGRLPDARTTDGRPHGPPTHHALGHRPGSDGRASGRQRHGRPAAPGSPDVHRRGRHPSRRSPRRCRNADPNRSAPRPVRPRHASHGRPGGRSHHGAAHGLPSPTSPSRSVLRSGRTTSSADGPGRRHGGRRPGRTGGRHPSGRLRGHRGSRRRAVRPYEAGPHALHGRRPAADGCRRSHRSRHQSTKVHRHFRHAADSLRRGSRTRTRTTQKRGARPDCSARTPLSSR</sequence>
<keyword evidence="3" id="KW-1185">Reference proteome</keyword>
<feature type="compositionally biased region" description="Basic residues" evidence="1">
    <location>
        <begin position="436"/>
        <end position="449"/>
    </location>
</feature>
<protein>
    <submittedName>
        <fullName evidence="2">Uncharacterized protein</fullName>
    </submittedName>
</protein>
<dbReference type="Proteomes" id="UP000291591">
    <property type="component" value="Unassembled WGS sequence"/>
</dbReference>
<feature type="compositionally biased region" description="Basic residues" evidence="1">
    <location>
        <begin position="360"/>
        <end position="390"/>
    </location>
</feature>
<evidence type="ECO:0000256" key="1">
    <source>
        <dbReference type="SAM" id="MobiDB-lite"/>
    </source>
</evidence>
<feature type="compositionally biased region" description="Polar residues" evidence="1">
    <location>
        <begin position="340"/>
        <end position="355"/>
    </location>
</feature>
<feature type="compositionally biased region" description="Low complexity" evidence="1">
    <location>
        <begin position="1"/>
        <end position="16"/>
    </location>
</feature>
<feature type="compositionally biased region" description="Basic and acidic residues" evidence="1">
    <location>
        <begin position="116"/>
        <end position="129"/>
    </location>
</feature>
<feature type="compositionally biased region" description="Basic and acidic residues" evidence="1">
    <location>
        <begin position="233"/>
        <end position="249"/>
    </location>
</feature>
<feature type="compositionally biased region" description="Basic residues" evidence="1">
    <location>
        <begin position="50"/>
        <end position="70"/>
    </location>
</feature>
<feature type="region of interest" description="Disordered" evidence="1">
    <location>
        <begin position="1"/>
        <end position="463"/>
    </location>
</feature>